<dbReference type="EMBL" id="JADGJQ010000061">
    <property type="protein sequence ID" value="KAJ3174691.1"/>
    <property type="molecule type" value="Genomic_DNA"/>
</dbReference>
<reference evidence="3" key="1">
    <citation type="submission" date="2020-05" db="EMBL/GenBank/DDBJ databases">
        <title>Phylogenomic resolution of chytrid fungi.</title>
        <authorList>
            <person name="Stajich J.E."/>
            <person name="Amses K."/>
            <person name="Simmons R."/>
            <person name="Seto K."/>
            <person name="Myers J."/>
            <person name="Bonds A."/>
            <person name="Quandt C.A."/>
            <person name="Barry K."/>
            <person name="Liu P."/>
            <person name="Grigoriev I."/>
            <person name="Longcore J.E."/>
            <person name="James T.Y."/>
        </authorList>
    </citation>
    <scope>NUCLEOTIDE SEQUENCE</scope>
    <source>
        <strain evidence="3">JEL0379</strain>
    </source>
</reference>
<dbReference type="PROSITE" id="PS51898">
    <property type="entry name" value="TYR_RECOMBINASE"/>
    <property type="match status" value="1"/>
</dbReference>
<evidence type="ECO:0000313" key="4">
    <source>
        <dbReference type="Proteomes" id="UP001212152"/>
    </source>
</evidence>
<dbReference type="InterPro" id="IPR013762">
    <property type="entry name" value="Integrase-like_cat_sf"/>
</dbReference>
<sequence>MQDDMQDETTVNELAEELSQLSTAAAPFIELSELTPLQPPPPHSHWVILRSSATKHLDARKRANIPANTVRGETTWAKKWADYKASVAMQPEEGWTVSTLARHLESFIDQVKMDNGSDFKDSSLKAGIDALFRYLKKTWKQRGRTLDLHNAVDFEGVRTILDRRIKDLQDAGRGGTVHSGALTKSELAALLDLASCGIDTAHGLRNHVYLHVNYFLCNRGVDAYEMEKKDLVKKFNAAGQFFFENARGREKNHSGGIKSVGHHARINVIPPGSTAEDVDKYLSLHRAVKTSALFLAVNNKAKSEETWYSDGRWGKNNMNSTLAALCKEIGIDIKARKITPHSLRASATTNLIAEGATDHMVMQTTGHLSIESLRAYHQLKDDDRIRIAERMAPQPEKENRPATAMEGVECNAIIRPPLDSGGAVPGQPRNAFDVINGNTFHNCTITITVSNSSS</sequence>
<evidence type="ECO:0000313" key="3">
    <source>
        <dbReference type="EMBL" id="KAJ3174691.1"/>
    </source>
</evidence>
<organism evidence="3 4">
    <name type="scientific">Geranomyces variabilis</name>
    <dbReference type="NCBI Taxonomy" id="109894"/>
    <lineage>
        <taxon>Eukaryota</taxon>
        <taxon>Fungi</taxon>
        <taxon>Fungi incertae sedis</taxon>
        <taxon>Chytridiomycota</taxon>
        <taxon>Chytridiomycota incertae sedis</taxon>
        <taxon>Chytridiomycetes</taxon>
        <taxon>Spizellomycetales</taxon>
        <taxon>Powellomycetaceae</taxon>
        <taxon>Geranomyces</taxon>
    </lineage>
</organism>
<gene>
    <name evidence="3" type="ORF">HDU87_006940</name>
</gene>
<dbReference type="InterPro" id="IPR052787">
    <property type="entry name" value="MAVS"/>
</dbReference>
<dbReference type="CDD" id="cd00397">
    <property type="entry name" value="DNA_BRE_C"/>
    <property type="match status" value="1"/>
</dbReference>
<evidence type="ECO:0000259" key="2">
    <source>
        <dbReference type="PROSITE" id="PS51898"/>
    </source>
</evidence>
<dbReference type="Gene3D" id="1.10.443.10">
    <property type="entry name" value="Intergrase catalytic core"/>
    <property type="match status" value="1"/>
</dbReference>
<dbReference type="PANTHER" id="PTHR21446:SF12">
    <property type="entry name" value="POTASSIUM CHANNEL TETRAMERIZATION DOMAIN CONTAINING 1"/>
    <property type="match status" value="1"/>
</dbReference>
<protein>
    <recommendedName>
        <fullName evidence="2">Tyr recombinase domain-containing protein</fullName>
    </recommendedName>
</protein>
<dbReference type="PANTHER" id="PTHR21446">
    <property type="entry name" value="DUF3504 DOMAIN-CONTAINING PROTEIN"/>
    <property type="match status" value="1"/>
</dbReference>
<dbReference type="Pfam" id="PF00589">
    <property type="entry name" value="Phage_integrase"/>
    <property type="match status" value="1"/>
</dbReference>
<keyword evidence="1" id="KW-0233">DNA recombination</keyword>
<dbReference type="Proteomes" id="UP001212152">
    <property type="component" value="Unassembled WGS sequence"/>
</dbReference>
<dbReference type="AlphaFoldDB" id="A0AAD5TF08"/>
<proteinExistence type="predicted"/>
<feature type="domain" description="Tyr recombinase" evidence="2">
    <location>
        <begin position="177"/>
        <end position="390"/>
    </location>
</feature>
<name>A0AAD5TF08_9FUNG</name>
<dbReference type="GO" id="GO:0015074">
    <property type="term" value="P:DNA integration"/>
    <property type="evidence" value="ECO:0007669"/>
    <property type="project" value="InterPro"/>
</dbReference>
<dbReference type="GO" id="GO:0006310">
    <property type="term" value="P:DNA recombination"/>
    <property type="evidence" value="ECO:0007669"/>
    <property type="project" value="UniProtKB-KW"/>
</dbReference>
<keyword evidence="4" id="KW-1185">Reference proteome</keyword>
<comment type="caution">
    <text evidence="3">The sequence shown here is derived from an EMBL/GenBank/DDBJ whole genome shotgun (WGS) entry which is preliminary data.</text>
</comment>
<evidence type="ECO:0000256" key="1">
    <source>
        <dbReference type="ARBA" id="ARBA00023172"/>
    </source>
</evidence>
<dbReference type="GO" id="GO:0003677">
    <property type="term" value="F:DNA binding"/>
    <property type="evidence" value="ECO:0007669"/>
    <property type="project" value="InterPro"/>
</dbReference>
<accession>A0AAD5TF08</accession>
<dbReference type="InterPro" id="IPR002104">
    <property type="entry name" value="Integrase_catalytic"/>
</dbReference>
<dbReference type="SUPFAM" id="SSF56349">
    <property type="entry name" value="DNA breaking-rejoining enzymes"/>
    <property type="match status" value="1"/>
</dbReference>
<dbReference type="InterPro" id="IPR011010">
    <property type="entry name" value="DNA_brk_join_enz"/>
</dbReference>